<accession>Q829E7</accession>
<reference evidence="2 3" key="1">
    <citation type="journal article" date="2001" name="Proc. Natl. Acad. Sci. U.S.A.">
        <title>Genome sequence of an industrial microorganism Streptomyces avermitilis: deducing the ability of producing secondary metabolites.</title>
        <authorList>
            <person name="Omura S."/>
            <person name="Ikeda H."/>
            <person name="Ishikawa J."/>
            <person name="Hanamoto A."/>
            <person name="Takahashi C."/>
            <person name="Shinose M."/>
            <person name="Takahashi Y."/>
            <person name="Horikawa H."/>
            <person name="Nakazawa H."/>
            <person name="Osonoe T."/>
            <person name="Kikuchi H."/>
            <person name="Shiba T."/>
            <person name="Sakaki Y."/>
            <person name="Hattori M."/>
        </authorList>
    </citation>
    <scope>NUCLEOTIDE SEQUENCE [LARGE SCALE GENOMIC DNA]</scope>
    <source>
        <strain evidence="3">ATCC 31267 / DSM 46492 / JCM 5070 / NBRC 14893 / NCIMB 12804 / NRRL 8165 / MA-4680</strain>
    </source>
</reference>
<name>Q829E7_STRAW</name>
<dbReference type="KEGG" id="sma:SAVERM_6464"/>
<dbReference type="HOGENOM" id="CLU_1531654_0_0_11"/>
<protein>
    <submittedName>
        <fullName evidence="2">Uncharacterized protein</fullName>
    </submittedName>
</protein>
<dbReference type="EMBL" id="BA000030">
    <property type="protein sequence ID" value="BAC74175.1"/>
    <property type="molecule type" value="Genomic_DNA"/>
</dbReference>
<reference evidence="2 3" key="3">
    <citation type="journal article" date="2014" name="J. Ind. Microbiol. Biotechnol.">
        <title>Genome mining of the Streptomyces avermitilis genome and development of genome-minimized hosts for heterologous expression of biosynthetic gene clusters.</title>
        <authorList>
            <person name="Ikeda H."/>
            <person name="Shin-ya K."/>
            <person name="Omura S."/>
        </authorList>
    </citation>
    <scope>NUCLEOTIDE SEQUENCE [LARGE SCALE GENOMIC DNA]</scope>
    <source>
        <strain evidence="3">ATCC 31267 / DSM 46492 / JCM 5070 / NBRC 14893 / NCIMB 12804 / NRRL 8165 / MA-4680</strain>
    </source>
</reference>
<evidence type="ECO:0000313" key="2">
    <source>
        <dbReference type="EMBL" id="BAC74175.1"/>
    </source>
</evidence>
<proteinExistence type="predicted"/>
<organism evidence="2 3">
    <name type="scientific">Streptomyces avermitilis (strain ATCC 31267 / DSM 46492 / JCM 5070 / NBRC 14893 / NCIMB 12804 / NRRL 8165 / MA-4680)</name>
    <dbReference type="NCBI Taxonomy" id="227882"/>
    <lineage>
        <taxon>Bacteria</taxon>
        <taxon>Bacillati</taxon>
        <taxon>Actinomycetota</taxon>
        <taxon>Actinomycetes</taxon>
        <taxon>Kitasatosporales</taxon>
        <taxon>Streptomycetaceae</taxon>
        <taxon>Streptomyces</taxon>
    </lineage>
</organism>
<dbReference type="AlphaFoldDB" id="Q829E7"/>
<evidence type="ECO:0000256" key="1">
    <source>
        <dbReference type="SAM" id="MobiDB-lite"/>
    </source>
</evidence>
<reference evidence="2 3" key="2">
    <citation type="journal article" date="2003" name="Nat. Biotechnol.">
        <title>Complete genome sequence and comparative analysis of the industrial microorganism Streptomyces avermitilis.</title>
        <authorList>
            <person name="Ikeda H."/>
            <person name="Ishikawa J."/>
            <person name="Hanamoto A."/>
            <person name="Shinose M."/>
            <person name="Kikuchi H."/>
            <person name="Shiba T."/>
            <person name="Sakaki Y."/>
            <person name="Hattori M."/>
            <person name="Omura S."/>
        </authorList>
    </citation>
    <scope>NUCLEOTIDE SEQUENCE [LARGE SCALE GENOMIC DNA]</scope>
    <source>
        <strain evidence="3">ATCC 31267 / DSM 46492 / JCM 5070 / NBRC 14893 / NCIMB 12804 / NRRL 8165 / MA-4680</strain>
    </source>
</reference>
<dbReference type="Proteomes" id="UP000000428">
    <property type="component" value="Chromosome"/>
</dbReference>
<keyword evidence="3" id="KW-1185">Reference proteome</keyword>
<feature type="region of interest" description="Disordered" evidence="1">
    <location>
        <begin position="1"/>
        <end position="47"/>
    </location>
</feature>
<dbReference type="eggNOG" id="ENOG50349X7">
    <property type="taxonomic scope" value="Bacteria"/>
</dbReference>
<evidence type="ECO:0000313" key="3">
    <source>
        <dbReference type="Proteomes" id="UP000000428"/>
    </source>
</evidence>
<feature type="compositionally biased region" description="Low complexity" evidence="1">
    <location>
        <begin position="23"/>
        <end position="39"/>
    </location>
</feature>
<sequence>MRNRLRATARSLSYEADAPFPAPRGAGRRPFGPTGRAAGTGQHARWDYAPPRSRTAEEVPLVRLSRRFAPVILAVTLVMVLPSDAMPHARVADRKPADPQPFGAECRTSVTGSHAVAYCHNPYVDTDRVRLHIECDRWWDLDTDSAPVDTGPAMTVRLSGRCWEEIRSVWVSHEK</sequence>
<gene>
    <name evidence="2" type="ORF">SAVERM_6464</name>
</gene>